<dbReference type="AlphaFoldDB" id="A0A433RUV6"/>
<evidence type="ECO:0000313" key="1">
    <source>
        <dbReference type="EMBL" id="RUS57064.1"/>
    </source>
</evidence>
<sequence length="86" mass="9861">MFLLYFQNNKEKWCNEKMKPTLIKAVSAAVLTSTLLVSSYTPFTSQQVSAKTASDVKKDVQVTMQIKTIRQHINYHQAPMLKNQIL</sequence>
<proteinExistence type="predicted"/>
<gene>
    <name evidence="1" type="ORF">QI30_08345</name>
</gene>
<protein>
    <submittedName>
        <fullName evidence="1">Uncharacterized protein</fullName>
    </submittedName>
</protein>
<dbReference type="Proteomes" id="UP000288623">
    <property type="component" value="Unassembled WGS sequence"/>
</dbReference>
<dbReference type="EMBL" id="JTFC01000029">
    <property type="protein sequence ID" value="RUS57064.1"/>
    <property type="molecule type" value="Genomic_DNA"/>
</dbReference>
<name>A0A433RUV6_9BACL</name>
<accession>A0A433RUV6</accession>
<keyword evidence="2" id="KW-1185">Reference proteome</keyword>
<organism evidence="1 2">
    <name type="scientific">Candidatus Kurthia intestinigallinarum</name>
    <dbReference type="NCBI Taxonomy" id="1562256"/>
    <lineage>
        <taxon>Bacteria</taxon>
        <taxon>Bacillati</taxon>
        <taxon>Bacillota</taxon>
        <taxon>Bacilli</taxon>
        <taxon>Bacillales</taxon>
        <taxon>Caryophanaceae</taxon>
        <taxon>Kurthia</taxon>
    </lineage>
</organism>
<comment type="caution">
    <text evidence="1">The sequence shown here is derived from an EMBL/GenBank/DDBJ whole genome shotgun (WGS) entry which is preliminary data.</text>
</comment>
<reference evidence="1 2" key="1">
    <citation type="submission" date="2014-11" db="EMBL/GenBank/DDBJ databases">
        <title>Genome sequence and analysis of novel Kurthia sp.</title>
        <authorList>
            <person name="Lawson J.N."/>
            <person name="Gonzalez J.E."/>
            <person name="Rinauldi L."/>
            <person name="Xuan Z."/>
            <person name="Firman A."/>
            <person name="Shaddox L."/>
            <person name="Trudeau A."/>
            <person name="Shah S."/>
            <person name="Reiman D."/>
        </authorList>
    </citation>
    <scope>NUCLEOTIDE SEQUENCE [LARGE SCALE GENOMIC DNA]</scope>
    <source>
        <strain evidence="1 2">3B1D</strain>
    </source>
</reference>
<evidence type="ECO:0000313" key="2">
    <source>
        <dbReference type="Proteomes" id="UP000288623"/>
    </source>
</evidence>